<evidence type="ECO:0000313" key="8">
    <source>
        <dbReference type="Proteomes" id="UP000730481"/>
    </source>
</evidence>
<dbReference type="GO" id="GO:0016651">
    <property type="term" value="F:oxidoreductase activity, acting on NAD(P)H"/>
    <property type="evidence" value="ECO:0007669"/>
    <property type="project" value="InterPro"/>
</dbReference>
<dbReference type="EMBL" id="PVQB02000269">
    <property type="protein sequence ID" value="KAF4339692.1"/>
    <property type="molecule type" value="Genomic_DNA"/>
</dbReference>
<name>A0A9P5AJ62_9HYPO</name>
<dbReference type="AlphaFoldDB" id="A0A9P5AJ62"/>
<dbReference type="Gene3D" id="3.40.50.720">
    <property type="entry name" value="NAD(P)-binding Rossmann-like Domain"/>
    <property type="match status" value="1"/>
</dbReference>
<dbReference type="InterPro" id="IPR011032">
    <property type="entry name" value="GroES-like_sf"/>
</dbReference>
<reference evidence="7" key="2">
    <citation type="submission" date="2020-02" db="EMBL/GenBank/DDBJ databases">
        <title>Identification and distribution of gene clusters putatively required for synthesis of sphingolipid metabolism inhibitors in phylogenetically diverse species of the filamentous fungus Fusarium.</title>
        <authorList>
            <person name="Kim H.-S."/>
            <person name="Busman M."/>
            <person name="Brown D.W."/>
            <person name="Divon H."/>
            <person name="Uhlig S."/>
            <person name="Proctor R.H."/>
        </authorList>
    </citation>
    <scope>NUCLEOTIDE SEQUENCE</scope>
    <source>
        <strain evidence="7">NRRL 25174</strain>
    </source>
</reference>
<keyword evidence="4" id="KW-0521">NADP</keyword>
<dbReference type="Pfam" id="PF08240">
    <property type="entry name" value="ADH_N"/>
    <property type="match status" value="1"/>
</dbReference>
<sequence>MAATSKTQTALVGGPNGDIIFSNSAPLPQEPLQDHELAISVKAISINPVDTKMTGPYHVEGAILGCDLAGLVTAVGPTAADWGFREGDRVAATVIGMNSLRPSVGAFAENTVCSAWGALKIPNDWTFAQAAGGIGGLAWITTSWALFHAMGLPAGPQLEPLNSSLPPPQLGPKIDIITAHSPGNVSQPATPVLVSGGASYTGTAAIQLLKLAGFTVIATCSSRSFDLARSFGADATFDYASPSAAEDIRAYTKNRLRLAIDCVTTPESSRLCYSALGRTGGRYVALDPYSDAVAATRAVVRPSWVFGLEPLGDEIAWPSPHDRKPNQVALDFLKVWNRTMQGLVDRKLIRFHPQLVRDDGLAGALEGLDDIRSKRVTGKKLIYNL</sequence>
<dbReference type="GO" id="GO:0000166">
    <property type="term" value="F:nucleotide binding"/>
    <property type="evidence" value="ECO:0007669"/>
    <property type="project" value="UniProtKB-KW"/>
</dbReference>
<dbReference type="Gene3D" id="3.90.180.10">
    <property type="entry name" value="Medium-chain alcohol dehydrogenases, catalytic domain"/>
    <property type="match status" value="1"/>
</dbReference>
<comment type="caution">
    <text evidence="7">The sequence shown here is derived from an EMBL/GenBank/DDBJ whole genome shotgun (WGS) entry which is preliminary data.</text>
</comment>
<organism evidence="7 8">
    <name type="scientific">Fusarium beomiforme</name>
    <dbReference type="NCBI Taxonomy" id="44412"/>
    <lineage>
        <taxon>Eukaryota</taxon>
        <taxon>Fungi</taxon>
        <taxon>Dikarya</taxon>
        <taxon>Ascomycota</taxon>
        <taxon>Pezizomycotina</taxon>
        <taxon>Sordariomycetes</taxon>
        <taxon>Hypocreomycetidae</taxon>
        <taxon>Hypocreales</taxon>
        <taxon>Nectriaceae</taxon>
        <taxon>Fusarium</taxon>
        <taxon>Fusarium burgessii species complex</taxon>
    </lineage>
</organism>
<dbReference type="OrthoDB" id="48317at2759"/>
<dbReference type="Proteomes" id="UP000730481">
    <property type="component" value="Unassembled WGS sequence"/>
</dbReference>
<accession>A0A9P5AJ62</accession>
<dbReference type="PANTHER" id="PTHR45348">
    <property type="entry name" value="HYPOTHETICAL OXIDOREDUCTASE (EUROFUNG)"/>
    <property type="match status" value="1"/>
</dbReference>
<dbReference type="Pfam" id="PF00107">
    <property type="entry name" value="ADH_zinc_N"/>
    <property type="match status" value="1"/>
</dbReference>
<feature type="domain" description="Enoyl reductase (ER)" evidence="6">
    <location>
        <begin position="14"/>
        <end position="382"/>
    </location>
</feature>
<comment type="subunit">
    <text evidence="2">Monomer.</text>
</comment>
<proteinExistence type="inferred from homology"/>
<comment type="similarity">
    <text evidence="1">Belongs to the zinc-containing alcohol dehydrogenase family.</text>
</comment>
<evidence type="ECO:0000259" key="6">
    <source>
        <dbReference type="SMART" id="SM00829"/>
    </source>
</evidence>
<evidence type="ECO:0000256" key="1">
    <source>
        <dbReference type="ARBA" id="ARBA00008072"/>
    </source>
</evidence>
<evidence type="ECO:0000313" key="7">
    <source>
        <dbReference type="EMBL" id="KAF4339692.1"/>
    </source>
</evidence>
<protein>
    <submittedName>
        <fullName evidence="7">Zinc-binding dehydrogenase family oxidoreductase</fullName>
    </submittedName>
</protein>
<gene>
    <name evidence="7" type="ORF">FBEOM_6401</name>
</gene>
<evidence type="ECO:0000256" key="4">
    <source>
        <dbReference type="ARBA" id="ARBA00022857"/>
    </source>
</evidence>
<evidence type="ECO:0000256" key="3">
    <source>
        <dbReference type="ARBA" id="ARBA00022741"/>
    </source>
</evidence>
<dbReference type="InterPro" id="IPR020843">
    <property type="entry name" value="ER"/>
</dbReference>
<dbReference type="InterPro" id="IPR047122">
    <property type="entry name" value="Trans-enoyl_RdTase-like"/>
</dbReference>
<evidence type="ECO:0000256" key="5">
    <source>
        <dbReference type="ARBA" id="ARBA00023002"/>
    </source>
</evidence>
<dbReference type="InterPro" id="IPR036291">
    <property type="entry name" value="NAD(P)-bd_dom_sf"/>
</dbReference>
<dbReference type="SUPFAM" id="SSF51735">
    <property type="entry name" value="NAD(P)-binding Rossmann-fold domains"/>
    <property type="match status" value="1"/>
</dbReference>
<keyword evidence="5" id="KW-0560">Oxidoreductase</keyword>
<evidence type="ECO:0000256" key="2">
    <source>
        <dbReference type="ARBA" id="ARBA00011245"/>
    </source>
</evidence>
<dbReference type="PANTHER" id="PTHR45348:SF1">
    <property type="entry name" value="TRANS-ENOYL REDUCTASE STHE"/>
    <property type="match status" value="1"/>
</dbReference>
<dbReference type="SUPFAM" id="SSF50129">
    <property type="entry name" value="GroES-like"/>
    <property type="match status" value="1"/>
</dbReference>
<dbReference type="InterPro" id="IPR013154">
    <property type="entry name" value="ADH-like_N"/>
</dbReference>
<keyword evidence="3" id="KW-0547">Nucleotide-binding</keyword>
<dbReference type="CDD" id="cd08249">
    <property type="entry name" value="enoyl_reductase_like"/>
    <property type="match status" value="1"/>
</dbReference>
<dbReference type="SMART" id="SM00829">
    <property type="entry name" value="PKS_ER"/>
    <property type="match status" value="1"/>
</dbReference>
<dbReference type="InterPro" id="IPR013149">
    <property type="entry name" value="ADH-like_C"/>
</dbReference>
<keyword evidence="8" id="KW-1185">Reference proteome</keyword>
<reference evidence="7" key="1">
    <citation type="journal article" date="2017" name="Mycologia">
        <title>Fusarium algeriense, sp. nov., a novel toxigenic crown rot pathogen of durum wheat from Algeria is nested in the Fusarium burgessii species complex.</title>
        <authorList>
            <person name="Laraba I."/>
            <person name="Keddad A."/>
            <person name="Boureghda H."/>
            <person name="Abdallah N."/>
            <person name="Vaughan M.M."/>
            <person name="Proctor R.H."/>
            <person name="Busman M."/>
            <person name="O'Donnell K."/>
        </authorList>
    </citation>
    <scope>NUCLEOTIDE SEQUENCE</scope>
    <source>
        <strain evidence="7">NRRL 25174</strain>
    </source>
</reference>